<accession>A0A504J5V5</accession>
<name>A0A504J5V5_9FLAO</name>
<evidence type="ECO:0000259" key="1">
    <source>
        <dbReference type="Pfam" id="PF00248"/>
    </source>
</evidence>
<dbReference type="RefSeq" id="WP_140595209.1">
    <property type="nucleotide sequence ID" value="NZ_VFWZ01000006.1"/>
</dbReference>
<dbReference type="InterPro" id="IPR023210">
    <property type="entry name" value="NADP_OxRdtase_dom"/>
</dbReference>
<dbReference type="SUPFAM" id="SSF51430">
    <property type="entry name" value="NAD(P)-linked oxidoreductase"/>
    <property type="match status" value="1"/>
</dbReference>
<dbReference type="GO" id="GO:0016491">
    <property type="term" value="F:oxidoreductase activity"/>
    <property type="evidence" value="ECO:0007669"/>
    <property type="project" value="InterPro"/>
</dbReference>
<dbReference type="Pfam" id="PF00248">
    <property type="entry name" value="Aldo_ket_red"/>
    <property type="match status" value="1"/>
</dbReference>
<gene>
    <name evidence="2" type="ORF">FHK87_18225</name>
</gene>
<dbReference type="InterPro" id="IPR053135">
    <property type="entry name" value="AKR2_Oxidoreductase"/>
</dbReference>
<proteinExistence type="predicted"/>
<dbReference type="PANTHER" id="PTHR43312">
    <property type="entry name" value="D-THREO-ALDOSE 1-DEHYDROGENASE"/>
    <property type="match status" value="1"/>
</dbReference>
<feature type="domain" description="NADP-dependent oxidoreductase" evidence="1">
    <location>
        <begin position="16"/>
        <end position="286"/>
    </location>
</feature>
<keyword evidence="3" id="KW-1185">Reference proteome</keyword>
<reference evidence="2 3" key="1">
    <citation type="submission" date="2019-06" db="EMBL/GenBank/DDBJ databases">
        <authorList>
            <person name="Meng X."/>
        </authorList>
    </citation>
    <scope>NUCLEOTIDE SEQUENCE [LARGE SCALE GENOMIC DNA]</scope>
    <source>
        <strain evidence="2 3">M625</strain>
    </source>
</reference>
<sequence length="299" mass="34197">MKYNQLGVSELFVSELSFGCMSLKEDFSTSERLIHNAFEKGINYFDTADLYQNGYNEEVLGRSIKNFRKDVIIATKVGNQIREDGKNWDWNPRKSYILKAVEDSLKRLQTDYIDLYQLHGGTIDDPIDETIEAFEILKREGKIRYYGISSIRPNVIKEYVKQSNMVSVMMQYSLLDRRAEEECLQLLYDHNIGVLARGGLAKGILAGKPAKEYLDYNTTETKKVIDKLTQISIATNKTICNTALQFVIQQPTITSAVLGIRTAHQLEECLATLQTIPLLSEELEVLYKISKANTYDLHR</sequence>
<dbReference type="OrthoDB" id="9773828at2"/>
<dbReference type="PRINTS" id="PR00069">
    <property type="entry name" value="ALDKETRDTASE"/>
</dbReference>
<evidence type="ECO:0000313" key="3">
    <source>
        <dbReference type="Proteomes" id="UP000315540"/>
    </source>
</evidence>
<dbReference type="CDD" id="cd19086">
    <property type="entry name" value="AKR_AKR11C1"/>
    <property type="match status" value="1"/>
</dbReference>
<dbReference type="PANTHER" id="PTHR43312:SF1">
    <property type="entry name" value="NADP-DEPENDENT OXIDOREDUCTASE DOMAIN-CONTAINING PROTEIN"/>
    <property type="match status" value="1"/>
</dbReference>
<dbReference type="EMBL" id="VFWZ01000006">
    <property type="protein sequence ID" value="TPN83902.1"/>
    <property type="molecule type" value="Genomic_DNA"/>
</dbReference>
<comment type="caution">
    <text evidence="2">The sequence shown here is derived from an EMBL/GenBank/DDBJ whole genome shotgun (WGS) entry which is preliminary data.</text>
</comment>
<organism evidence="2 3">
    <name type="scientific">Aquimarina algicola</name>
    <dbReference type="NCBI Taxonomy" id="2589995"/>
    <lineage>
        <taxon>Bacteria</taxon>
        <taxon>Pseudomonadati</taxon>
        <taxon>Bacteroidota</taxon>
        <taxon>Flavobacteriia</taxon>
        <taxon>Flavobacteriales</taxon>
        <taxon>Flavobacteriaceae</taxon>
        <taxon>Aquimarina</taxon>
    </lineage>
</organism>
<protein>
    <submittedName>
        <fullName evidence="2">Aldo/keto reductase</fullName>
    </submittedName>
</protein>
<evidence type="ECO:0000313" key="2">
    <source>
        <dbReference type="EMBL" id="TPN83902.1"/>
    </source>
</evidence>
<dbReference type="Proteomes" id="UP000315540">
    <property type="component" value="Unassembled WGS sequence"/>
</dbReference>
<dbReference type="Gene3D" id="3.20.20.100">
    <property type="entry name" value="NADP-dependent oxidoreductase domain"/>
    <property type="match status" value="1"/>
</dbReference>
<dbReference type="InterPro" id="IPR036812">
    <property type="entry name" value="NAD(P)_OxRdtase_dom_sf"/>
</dbReference>
<dbReference type="AlphaFoldDB" id="A0A504J5V5"/>
<dbReference type="InterPro" id="IPR020471">
    <property type="entry name" value="AKR"/>
</dbReference>